<evidence type="ECO:0008006" key="3">
    <source>
        <dbReference type="Google" id="ProtNLM"/>
    </source>
</evidence>
<dbReference type="EMBL" id="CP012836">
    <property type="protein sequence ID" value="AMQ57132.1"/>
    <property type="molecule type" value="Genomic_DNA"/>
</dbReference>
<dbReference type="RefSeq" id="WP_067547818.1">
    <property type="nucleotide sequence ID" value="NZ_CP012836.1"/>
</dbReference>
<dbReference type="Proteomes" id="UP000073816">
    <property type="component" value="Chromosome"/>
</dbReference>
<evidence type="ECO:0000313" key="1">
    <source>
        <dbReference type="EMBL" id="AMQ57132.1"/>
    </source>
</evidence>
<proteinExistence type="predicted"/>
<dbReference type="OrthoDB" id="1100674at2"/>
<reference evidence="2" key="1">
    <citation type="submission" date="2015-09" db="EMBL/GenBank/DDBJ databases">
        <title>Complete sequence of Algoriphagus sp. M8-2.</title>
        <authorList>
            <person name="Shintani M."/>
        </authorList>
    </citation>
    <scope>NUCLEOTIDE SEQUENCE [LARGE SCALE GENOMIC DNA]</scope>
    <source>
        <strain evidence="2">M8-2</strain>
    </source>
</reference>
<gene>
    <name evidence="1" type="ORF">AO498_11845</name>
</gene>
<dbReference type="AlphaFoldDB" id="A0A142EPS7"/>
<accession>A0A142EPS7</accession>
<keyword evidence="2" id="KW-1185">Reference proteome</keyword>
<reference evidence="1 2" key="2">
    <citation type="journal article" date="2016" name="Genome Announc.">
        <title>Complete Genome Sequence of Algoriphagus sp. Strain M8-2, Isolated from a Brackish Lake.</title>
        <authorList>
            <person name="Muraguchi Y."/>
            <person name="Kushimoto K."/>
            <person name="Ohtsubo Y."/>
            <person name="Suzuki T."/>
            <person name="Dohra H."/>
            <person name="Kimbara K."/>
            <person name="Shintani M."/>
        </authorList>
    </citation>
    <scope>NUCLEOTIDE SEQUENCE [LARGE SCALE GENOMIC DNA]</scope>
    <source>
        <strain evidence="1 2">M8-2</strain>
    </source>
</reference>
<protein>
    <recommendedName>
        <fullName evidence="3">Extracellular endo-alpha-(1-&gt;5)-L-arabinanase C-terminal domain-containing protein</fullName>
    </recommendedName>
</protein>
<dbReference type="PATRIC" id="fig|1727163.4.peg.2479"/>
<name>A0A142EPS7_9BACT</name>
<organism evidence="1 2">
    <name type="scientific">Algoriphagus sanaruensis</name>
    <dbReference type="NCBI Taxonomy" id="1727163"/>
    <lineage>
        <taxon>Bacteria</taxon>
        <taxon>Pseudomonadati</taxon>
        <taxon>Bacteroidota</taxon>
        <taxon>Cytophagia</taxon>
        <taxon>Cytophagales</taxon>
        <taxon>Cyclobacteriaceae</taxon>
        <taxon>Algoriphagus</taxon>
    </lineage>
</organism>
<dbReference type="KEGG" id="alm:AO498_11845"/>
<sequence>MKKLTNILLITLFVFGASLGLSSFKAFTPEYFEGKWAVTVLDTPQGTATIPMRFETVDGKTKGYFMEDASGTEIEMSSVSISEGALTAYFTIQGYDVYLNLKKVDDENAAGSLMDMFTAEAKKVK</sequence>
<evidence type="ECO:0000313" key="2">
    <source>
        <dbReference type="Proteomes" id="UP000073816"/>
    </source>
</evidence>